<protein>
    <submittedName>
        <fullName evidence="4">N-methylhydantoinase A</fullName>
        <ecNumber evidence="4">3.5.2.14</ecNumber>
    </submittedName>
</protein>
<evidence type="ECO:0000313" key="4">
    <source>
        <dbReference type="EMBL" id="MBM7631345.1"/>
    </source>
</evidence>
<accession>A0ABS2P8E7</accession>
<gene>
    <name evidence="4" type="ORF">JOD17_000436</name>
</gene>
<dbReference type="PANTHER" id="PTHR11365:SF23">
    <property type="entry name" value="HYPOTHETICAL 5-OXOPROLINASE (EUROFUNG)-RELATED"/>
    <property type="match status" value="1"/>
</dbReference>
<dbReference type="EC" id="3.5.2.14" evidence="4"/>
<dbReference type="Proteomes" id="UP000741863">
    <property type="component" value="Unassembled WGS sequence"/>
</dbReference>
<dbReference type="InterPro" id="IPR002821">
    <property type="entry name" value="Hydantoinase_A"/>
</dbReference>
<evidence type="ECO:0000259" key="3">
    <source>
        <dbReference type="Pfam" id="PF19278"/>
    </source>
</evidence>
<feature type="domain" description="Acetophenone carboxylase-like C-terminal" evidence="3">
    <location>
        <begin position="521"/>
        <end position="680"/>
    </location>
</feature>
<dbReference type="Pfam" id="PF01968">
    <property type="entry name" value="Hydantoinase_A"/>
    <property type="match status" value="1"/>
</dbReference>
<dbReference type="InterPro" id="IPR049517">
    <property type="entry name" value="ACX-like_C"/>
</dbReference>
<sequence length="704" mass="77219">MVTIRAGVDIGGTFTDFVFLTSDGKRFFGKTLTTYPDPSEGFINGLQENMEKHGWRYDQLESIIHGTTLVVNALIERKGAKTGLITTKGFRDQLEIATESRYDLYDLMVDNPKPLVPRALRKTVTERLTSDGSVLTKLDEQEVEETLKQFVNEGVEAVAVCFLHSYRNDLHEKKVKEIAERIAPQLHVSISSEVSPEIREYQRSSTTVANVFVKPLVERYLGSLERALVEKGFKGTFLMMLSGGGTCTLETAAKFPIRILESGPVGGTISGAHYSKQAKENSLIVFDMGGTTAKASLVDEGVPLTTTEFEVGRADRFMKGSGMPVKVPVVEMIEIGAGGGSIAHVNRLGLLKVGPESASSKPGPASYNLGGLEPTVTDADLVLGYLNPDYFLGGEMNLSVDKAKEAIRKKVAERLGMSTIEVAWGIHQLVNENMASAARIHAVEKGKDVRKYGLFASGGAGPVHVGNVAEILGVDTIVHPVGAGVNSAFGFLTSPLAFDFVRSFYSRLDDLDWAHVMRLLNEMEAEGYELLKRAGVSEQISIVRKAEMKYKGQTHEITVSIPNGTLTEASKGDIVNNFKQAYRELYAEANEDMVIETLNWRVVVEGPDPELTLEQAEGGDVFVEPKSTRHVYFDGWFETNVYERNDLNPGVDIDGPAIIEERESTLVVPPSFRVSVDQFYNVKLHRKTAKGGVFVGEHEKARSV</sequence>
<dbReference type="SUPFAM" id="SSF53067">
    <property type="entry name" value="Actin-like ATPase domain"/>
    <property type="match status" value="1"/>
</dbReference>
<dbReference type="GO" id="GO:0047423">
    <property type="term" value="F:N-methylhydantoinase (ATP-hydrolyzing) activity"/>
    <property type="evidence" value="ECO:0007669"/>
    <property type="project" value="UniProtKB-EC"/>
</dbReference>
<proteinExistence type="predicted"/>
<dbReference type="InterPro" id="IPR008040">
    <property type="entry name" value="Hydant_A_N"/>
</dbReference>
<dbReference type="Pfam" id="PF19278">
    <property type="entry name" value="Hydant_A_C"/>
    <property type="match status" value="1"/>
</dbReference>
<dbReference type="InterPro" id="IPR045079">
    <property type="entry name" value="Oxoprolinase-like"/>
</dbReference>
<dbReference type="InterPro" id="IPR043129">
    <property type="entry name" value="ATPase_NBD"/>
</dbReference>
<keyword evidence="5" id="KW-1185">Reference proteome</keyword>
<keyword evidence="4" id="KW-0378">Hydrolase</keyword>
<organism evidence="4 5">
    <name type="scientific">Geomicrobium sediminis</name>
    <dbReference type="NCBI Taxonomy" id="1347788"/>
    <lineage>
        <taxon>Bacteria</taxon>
        <taxon>Bacillati</taxon>
        <taxon>Bacillota</taxon>
        <taxon>Bacilli</taxon>
        <taxon>Bacillales</taxon>
        <taxon>Geomicrobium</taxon>
    </lineage>
</organism>
<dbReference type="PANTHER" id="PTHR11365">
    <property type="entry name" value="5-OXOPROLINASE RELATED"/>
    <property type="match status" value="1"/>
</dbReference>
<evidence type="ECO:0000313" key="5">
    <source>
        <dbReference type="Proteomes" id="UP000741863"/>
    </source>
</evidence>
<evidence type="ECO:0000259" key="1">
    <source>
        <dbReference type="Pfam" id="PF01968"/>
    </source>
</evidence>
<comment type="caution">
    <text evidence="4">The sequence shown here is derived from an EMBL/GenBank/DDBJ whole genome shotgun (WGS) entry which is preliminary data.</text>
</comment>
<dbReference type="EMBL" id="JAFBEC010000001">
    <property type="protein sequence ID" value="MBM7631345.1"/>
    <property type="molecule type" value="Genomic_DNA"/>
</dbReference>
<feature type="domain" description="Hydantoinase A/oxoprolinase" evidence="1">
    <location>
        <begin position="203"/>
        <end position="495"/>
    </location>
</feature>
<dbReference type="RefSeq" id="WP_204695494.1">
    <property type="nucleotide sequence ID" value="NZ_JAFBEC010000001.1"/>
</dbReference>
<name>A0ABS2P8E7_9BACL</name>
<reference evidence="4 5" key="1">
    <citation type="submission" date="2021-01" db="EMBL/GenBank/DDBJ databases">
        <title>Genomic Encyclopedia of Type Strains, Phase IV (KMG-IV): sequencing the most valuable type-strain genomes for metagenomic binning, comparative biology and taxonomic classification.</title>
        <authorList>
            <person name="Goeker M."/>
        </authorList>
    </citation>
    <scope>NUCLEOTIDE SEQUENCE [LARGE SCALE GENOMIC DNA]</scope>
    <source>
        <strain evidence="4 5">DSM 25540</strain>
    </source>
</reference>
<evidence type="ECO:0000259" key="2">
    <source>
        <dbReference type="Pfam" id="PF05378"/>
    </source>
</evidence>
<dbReference type="Pfam" id="PF05378">
    <property type="entry name" value="Hydant_A_N"/>
    <property type="match status" value="1"/>
</dbReference>
<feature type="domain" description="Hydantoinase/oxoprolinase N-terminal" evidence="2">
    <location>
        <begin position="6"/>
        <end position="182"/>
    </location>
</feature>